<dbReference type="GO" id="GO:0005737">
    <property type="term" value="C:cytoplasm"/>
    <property type="evidence" value="ECO:0007669"/>
    <property type="project" value="UniProtKB-SubCell"/>
</dbReference>
<dbReference type="SUPFAM" id="SSF53335">
    <property type="entry name" value="S-adenosyl-L-methionine-dependent methyltransferases"/>
    <property type="match status" value="1"/>
</dbReference>
<feature type="binding site" evidence="6">
    <location>
        <position position="59"/>
    </location>
    <ligand>
        <name>S-adenosyl-L-methionine</name>
        <dbReference type="ChEBI" id="CHEBI:59789"/>
    </ligand>
</feature>
<reference evidence="8 9" key="1">
    <citation type="submission" date="2012-08" db="EMBL/GenBank/DDBJ databases">
        <title>Whole genome shotgun sequence of Austwickia chelonae NBRC 105200.</title>
        <authorList>
            <person name="Yoshida I."/>
            <person name="Hosoyama A."/>
            <person name="Tsuchikane K."/>
            <person name="Katsumata H."/>
            <person name="Ando Y."/>
            <person name="Ohji S."/>
            <person name="Hamada M."/>
            <person name="Tamura T."/>
            <person name="Yamazoe A."/>
            <person name="Yamazaki S."/>
            <person name="Fujita N."/>
        </authorList>
    </citation>
    <scope>NUCLEOTIDE SEQUENCE [LARGE SCALE GENOMIC DNA]</scope>
    <source>
        <strain evidence="8 9">NBRC 105200</strain>
    </source>
</reference>
<keyword evidence="5 6" id="KW-0949">S-adenosyl-L-methionine</keyword>
<evidence type="ECO:0000256" key="6">
    <source>
        <dbReference type="HAMAP-Rule" id="MF_01007"/>
    </source>
</evidence>
<organism evidence="8 9">
    <name type="scientific">Austwickia chelonae NBRC 105200</name>
    <dbReference type="NCBI Taxonomy" id="1184607"/>
    <lineage>
        <taxon>Bacteria</taxon>
        <taxon>Bacillati</taxon>
        <taxon>Actinomycetota</taxon>
        <taxon>Actinomycetes</taxon>
        <taxon>Micrococcales</taxon>
        <taxon>Dermatophilaceae</taxon>
        <taxon>Austwickia</taxon>
    </lineage>
</organism>
<evidence type="ECO:0000313" key="8">
    <source>
        <dbReference type="EMBL" id="GAB76486.1"/>
    </source>
</evidence>
<feature type="region of interest" description="Disordered" evidence="7">
    <location>
        <begin position="291"/>
        <end position="347"/>
    </location>
</feature>
<dbReference type="PIRSF" id="PIRSF004486">
    <property type="entry name" value="MraW"/>
    <property type="match status" value="1"/>
</dbReference>
<dbReference type="EMBL" id="BAGZ01000001">
    <property type="protein sequence ID" value="GAB76486.1"/>
    <property type="molecule type" value="Genomic_DNA"/>
</dbReference>
<keyword evidence="6" id="KW-0963">Cytoplasm</keyword>
<evidence type="ECO:0000256" key="1">
    <source>
        <dbReference type="ARBA" id="ARBA00010396"/>
    </source>
</evidence>
<comment type="caution">
    <text evidence="8">The sequence shown here is derived from an EMBL/GenBank/DDBJ whole genome shotgun (WGS) entry which is preliminary data.</text>
</comment>
<dbReference type="Gene3D" id="1.10.150.170">
    <property type="entry name" value="Putative methyltransferase TM0872, insert domain"/>
    <property type="match status" value="1"/>
</dbReference>
<evidence type="ECO:0000256" key="5">
    <source>
        <dbReference type="ARBA" id="ARBA00022691"/>
    </source>
</evidence>
<dbReference type="STRING" id="100225.SAMN05421595_1613"/>
<comment type="catalytic activity">
    <reaction evidence="6">
        <text>cytidine(1402) in 16S rRNA + S-adenosyl-L-methionine = N(4)-methylcytidine(1402) in 16S rRNA + S-adenosyl-L-homocysteine + H(+)</text>
        <dbReference type="Rhea" id="RHEA:42928"/>
        <dbReference type="Rhea" id="RHEA-COMP:10286"/>
        <dbReference type="Rhea" id="RHEA-COMP:10287"/>
        <dbReference type="ChEBI" id="CHEBI:15378"/>
        <dbReference type="ChEBI" id="CHEBI:57856"/>
        <dbReference type="ChEBI" id="CHEBI:59789"/>
        <dbReference type="ChEBI" id="CHEBI:74506"/>
        <dbReference type="ChEBI" id="CHEBI:82748"/>
        <dbReference type="EC" id="2.1.1.199"/>
    </reaction>
</comment>
<dbReference type="GO" id="GO:0070475">
    <property type="term" value="P:rRNA base methylation"/>
    <property type="evidence" value="ECO:0007669"/>
    <property type="project" value="UniProtKB-UniRule"/>
</dbReference>
<comment type="similarity">
    <text evidence="1 6">Belongs to the methyltransferase superfamily. RsmH family.</text>
</comment>
<dbReference type="InterPro" id="IPR002903">
    <property type="entry name" value="RsmH"/>
</dbReference>
<feature type="compositionally biased region" description="Basic residues" evidence="7">
    <location>
        <begin position="335"/>
        <end position="347"/>
    </location>
</feature>
<dbReference type="Gene3D" id="3.40.50.150">
    <property type="entry name" value="Vaccinia Virus protein VP39"/>
    <property type="match status" value="1"/>
</dbReference>
<dbReference type="RefSeq" id="WP_006501236.1">
    <property type="nucleotide sequence ID" value="NZ_BAGZ01000001.1"/>
</dbReference>
<dbReference type="NCBIfam" id="TIGR00006">
    <property type="entry name" value="16S rRNA (cytosine(1402)-N(4))-methyltransferase RsmH"/>
    <property type="match status" value="1"/>
</dbReference>
<evidence type="ECO:0000256" key="3">
    <source>
        <dbReference type="ARBA" id="ARBA00022603"/>
    </source>
</evidence>
<dbReference type="Pfam" id="PF01795">
    <property type="entry name" value="Methyltransf_5"/>
    <property type="match status" value="1"/>
</dbReference>
<dbReference type="HAMAP" id="MF_01007">
    <property type="entry name" value="16SrRNA_methyltr_H"/>
    <property type="match status" value="1"/>
</dbReference>
<feature type="binding site" evidence="6">
    <location>
        <position position="86"/>
    </location>
    <ligand>
        <name>S-adenosyl-L-methionine</name>
        <dbReference type="ChEBI" id="CHEBI:59789"/>
    </ligand>
</feature>
<dbReference type="PANTHER" id="PTHR11265:SF0">
    <property type="entry name" value="12S RRNA N4-METHYLCYTIDINE METHYLTRANSFERASE"/>
    <property type="match status" value="1"/>
</dbReference>
<name>K6UKL8_9MICO</name>
<keyword evidence="3 6" id="KW-0489">Methyltransferase</keyword>
<dbReference type="SUPFAM" id="SSF81799">
    <property type="entry name" value="Putative methyltransferase TM0872, insert domain"/>
    <property type="match status" value="1"/>
</dbReference>
<dbReference type="InterPro" id="IPR029063">
    <property type="entry name" value="SAM-dependent_MTases_sf"/>
</dbReference>
<dbReference type="GO" id="GO:0071424">
    <property type="term" value="F:rRNA (cytosine-N4-)-methyltransferase activity"/>
    <property type="evidence" value="ECO:0007669"/>
    <property type="project" value="UniProtKB-UniRule"/>
</dbReference>
<keyword evidence="4 6" id="KW-0808">Transferase</keyword>
<dbReference type="AlphaFoldDB" id="K6UKL8"/>
<evidence type="ECO:0000256" key="7">
    <source>
        <dbReference type="SAM" id="MobiDB-lite"/>
    </source>
</evidence>
<evidence type="ECO:0000313" key="9">
    <source>
        <dbReference type="Proteomes" id="UP000008495"/>
    </source>
</evidence>
<feature type="binding site" evidence="6">
    <location>
        <begin position="40"/>
        <end position="42"/>
    </location>
    <ligand>
        <name>S-adenosyl-L-methionine</name>
        <dbReference type="ChEBI" id="CHEBI:59789"/>
    </ligand>
</feature>
<sequence length="347" mass="38051">MSLSASERHVPVMCARITELLAPALNAPGSVYVDGTLGMGGHTEAVLSACPGARAIGIDRDEQALEQARERLAPFGERFVGVHARYDQIDEVLSDLTVGPVQAILLDLGVSSLQLDEAGRGFAYRMDAPLDMRMDRGLPRTAADVLNSYAVDELTRILRDYGEERFASRIARAVVTEREHEPFESSGRLVELLYRVIPAGSRKTGGHPAKRTFQALRIEVNEELESLSRVLPRAVESCAVDGRFAVLSYHSLEDRMVKKTFAAGLADTSPPDMPVQLPQHAPFLAPLTRGAETADDDEVARNPRSASAKLRVVRRIAPTPPGRLSDDSYADLSPRSRHQNRRKGQPR</sequence>
<proteinExistence type="inferred from homology"/>
<dbReference type="EC" id="2.1.1.199" evidence="6"/>
<accession>K6UKL8</accession>
<evidence type="ECO:0000256" key="2">
    <source>
        <dbReference type="ARBA" id="ARBA00022552"/>
    </source>
</evidence>
<evidence type="ECO:0000256" key="4">
    <source>
        <dbReference type="ARBA" id="ARBA00022679"/>
    </source>
</evidence>
<feature type="binding site" evidence="6">
    <location>
        <position position="107"/>
    </location>
    <ligand>
        <name>S-adenosyl-L-methionine</name>
        <dbReference type="ChEBI" id="CHEBI:59789"/>
    </ligand>
</feature>
<comment type="subcellular location">
    <subcellularLocation>
        <location evidence="6">Cytoplasm</location>
    </subcellularLocation>
</comment>
<dbReference type="InterPro" id="IPR023397">
    <property type="entry name" value="SAM-dep_MeTrfase_MraW_recog"/>
</dbReference>
<gene>
    <name evidence="6 8" type="primary">rsmH</name>
    <name evidence="8" type="ORF">AUCHE_01_00480</name>
</gene>
<comment type="function">
    <text evidence="6">Specifically methylates the N4 position of cytidine in position 1402 (C1402) of 16S rRNA.</text>
</comment>
<dbReference type="Proteomes" id="UP000008495">
    <property type="component" value="Unassembled WGS sequence"/>
</dbReference>
<protein>
    <recommendedName>
        <fullName evidence="6">Ribosomal RNA small subunit methyltransferase H</fullName>
        <ecNumber evidence="6">2.1.1.199</ecNumber>
    </recommendedName>
    <alternativeName>
        <fullName evidence="6">16S rRNA m(4)C1402 methyltransferase</fullName>
    </alternativeName>
    <alternativeName>
        <fullName evidence="6">rRNA (cytosine-N(4)-)-methyltransferase RsmH</fullName>
    </alternativeName>
</protein>
<keyword evidence="2 6" id="KW-0698">rRNA processing</keyword>
<dbReference type="PANTHER" id="PTHR11265">
    <property type="entry name" value="S-ADENOSYL-METHYLTRANSFERASE MRAW"/>
    <property type="match status" value="1"/>
</dbReference>
<keyword evidence="9" id="KW-1185">Reference proteome</keyword>
<dbReference type="eggNOG" id="COG0275">
    <property type="taxonomic scope" value="Bacteria"/>
</dbReference>
<feature type="binding site" evidence="6">
    <location>
        <position position="114"/>
    </location>
    <ligand>
        <name>S-adenosyl-L-methionine</name>
        <dbReference type="ChEBI" id="CHEBI:59789"/>
    </ligand>
</feature>